<dbReference type="AlphaFoldDB" id="A0A0F7TNV6"/>
<dbReference type="STRING" id="104259.A0A0F7TNV6"/>
<gene>
    <name evidence="2" type="ORF">PMG11_06217</name>
</gene>
<evidence type="ECO:0000313" key="3">
    <source>
        <dbReference type="Proteomes" id="UP000042958"/>
    </source>
</evidence>
<keyword evidence="3" id="KW-1185">Reference proteome</keyword>
<accession>A0A0F7TNV6</accession>
<proteinExistence type="predicted"/>
<protein>
    <submittedName>
        <fullName evidence="2">Uncharacterized protein</fullName>
    </submittedName>
</protein>
<feature type="signal peptide" evidence="1">
    <location>
        <begin position="1"/>
        <end position="20"/>
    </location>
</feature>
<keyword evidence="1" id="KW-0732">Signal</keyword>
<feature type="chain" id="PRO_5002522482" evidence="1">
    <location>
        <begin position="21"/>
        <end position="206"/>
    </location>
</feature>
<name>A0A0F7TNV6_PENBI</name>
<evidence type="ECO:0000313" key="2">
    <source>
        <dbReference type="EMBL" id="CEJ57526.1"/>
    </source>
</evidence>
<organism evidence="2 3">
    <name type="scientific">Penicillium brasilianum</name>
    <dbReference type="NCBI Taxonomy" id="104259"/>
    <lineage>
        <taxon>Eukaryota</taxon>
        <taxon>Fungi</taxon>
        <taxon>Dikarya</taxon>
        <taxon>Ascomycota</taxon>
        <taxon>Pezizomycotina</taxon>
        <taxon>Eurotiomycetes</taxon>
        <taxon>Eurotiomycetidae</taxon>
        <taxon>Eurotiales</taxon>
        <taxon>Aspergillaceae</taxon>
        <taxon>Penicillium</taxon>
    </lineage>
</organism>
<sequence>MVSLQSLCVILALYGLGIQAAPSQEAPAVENHEVYILDLVRNGTVTDSGTVNATYKHSLPQPNRDDHFEVDGITFYKFPKGGVAVPSGFWDERDISIHNATNSSSLEPRQSSITACEPCKCVYNEQSGATRIRSPTASARLVAFRRLIPSHTLTKFPSKQVQTWKAVATSYGVSWTTPGQQHPFIETFRPNIFVANRIARVCLPFA</sequence>
<dbReference type="OrthoDB" id="5099383at2759"/>
<evidence type="ECO:0000256" key="1">
    <source>
        <dbReference type="SAM" id="SignalP"/>
    </source>
</evidence>
<dbReference type="Proteomes" id="UP000042958">
    <property type="component" value="Unassembled WGS sequence"/>
</dbReference>
<dbReference type="EMBL" id="CDHK01000005">
    <property type="protein sequence ID" value="CEJ57526.1"/>
    <property type="molecule type" value="Genomic_DNA"/>
</dbReference>
<reference evidence="3" key="1">
    <citation type="journal article" date="2015" name="Genome Announc.">
        <title>Draft genome sequence of the fungus Penicillium brasilianum MG11.</title>
        <authorList>
            <person name="Horn F."/>
            <person name="Linde J."/>
            <person name="Mattern D.J."/>
            <person name="Walther G."/>
            <person name="Guthke R."/>
            <person name="Brakhage A.A."/>
            <person name="Valiante V."/>
        </authorList>
    </citation>
    <scope>NUCLEOTIDE SEQUENCE [LARGE SCALE GENOMIC DNA]</scope>
    <source>
        <strain evidence="3">MG11</strain>
    </source>
</reference>